<dbReference type="PANTHER" id="PTHR42734">
    <property type="entry name" value="METAL TRANSPORT SYSTEM ATP-BINDING PROTEIN TM_0124-RELATED"/>
    <property type="match status" value="1"/>
</dbReference>
<dbReference type="GO" id="GO:0016887">
    <property type="term" value="F:ATP hydrolysis activity"/>
    <property type="evidence" value="ECO:0007669"/>
    <property type="project" value="InterPro"/>
</dbReference>
<evidence type="ECO:0000256" key="3">
    <source>
        <dbReference type="ARBA" id="ARBA00022741"/>
    </source>
</evidence>
<evidence type="ECO:0000313" key="7">
    <source>
        <dbReference type="EMBL" id="NYF39414.1"/>
    </source>
</evidence>
<reference evidence="7 8" key="1">
    <citation type="submission" date="2020-07" db="EMBL/GenBank/DDBJ databases">
        <title>Sequencing the genomes of 1000 actinobacteria strains.</title>
        <authorList>
            <person name="Klenk H.-P."/>
        </authorList>
    </citation>
    <scope>NUCLEOTIDE SEQUENCE [LARGE SCALE GENOMIC DNA]</scope>
    <source>
        <strain evidence="7 8">DSM 45763</strain>
    </source>
</reference>
<protein>
    <submittedName>
        <fullName evidence="7">ABC-type multidrug transport system ATPase subunit</fullName>
    </submittedName>
</protein>
<evidence type="ECO:0000259" key="6">
    <source>
        <dbReference type="PROSITE" id="PS50893"/>
    </source>
</evidence>
<accession>A0A852UWH3</accession>
<gene>
    <name evidence="7" type="ORF">HDA43_001573</name>
</gene>
<feature type="compositionally biased region" description="Gly residues" evidence="5">
    <location>
        <begin position="211"/>
        <end position="221"/>
    </location>
</feature>
<keyword evidence="2" id="KW-0813">Transport</keyword>
<dbReference type="Pfam" id="PF00005">
    <property type="entry name" value="ABC_tran"/>
    <property type="match status" value="1"/>
</dbReference>
<dbReference type="InterPro" id="IPR050153">
    <property type="entry name" value="Metal_Ion_Import_ABC"/>
</dbReference>
<dbReference type="Gene3D" id="3.40.50.300">
    <property type="entry name" value="P-loop containing nucleotide triphosphate hydrolases"/>
    <property type="match status" value="1"/>
</dbReference>
<dbReference type="AlphaFoldDB" id="A0A852UWH3"/>
<keyword evidence="8" id="KW-1185">Reference proteome</keyword>
<dbReference type="InterPro" id="IPR027417">
    <property type="entry name" value="P-loop_NTPase"/>
</dbReference>
<feature type="domain" description="ABC transporter" evidence="6">
    <location>
        <begin position="1"/>
        <end position="219"/>
    </location>
</feature>
<evidence type="ECO:0000256" key="5">
    <source>
        <dbReference type="SAM" id="MobiDB-lite"/>
    </source>
</evidence>
<organism evidence="7 8">
    <name type="scientific">Streptosporangium sandarakinum</name>
    <dbReference type="NCBI Taxonomy" id="1260955"/>
    <lineage>
        <taxon>Bacteria</taxon>
        <taxon>Bacillati</taxon>
        <taxon>Actinomycetota</taxon>
        <taxon>Actinomycetes</taxon>
        <taxon>Streptosporangiales</taxon>
        <taxon>Streptosporangiaceae</taxon>
        <taxon>Streptosporangium</taxon>
    </lineage>
</organism>
<evidence type="ECO:0000256" key="2">
    <source>
        <dbReference type="ARBA" id="ARBA00022448"/>
    </source>
</evidence>
<dbReference type="SMART" id="SM00382">
    <property type="entry name" value="AAA"/>
    <property type="match status" value="1"/>
</dbReference>
<evidence type="ECO:0000313" key="8">
    <source>
        <dbReference type="Proteomes" id="UP000576393"/>
    </source>
</evidence>
<dbReference type="EMBL" id="JACCCO010000001">
    <property type="protein sequence ID" value="NYF39414.1"/>
    <property type="molecule type" value="Genomic_DNA"/>
</dbReference>
<evidence type="ECO:0000256" key="1">
    <source>
        <dbReference type="ARBA" id="ARBA00005417"/>
    </source>
</evidence>
<dbReference type="Proteomes" id="UP000576393">
    <property type="component" value="Unassembled WGS sequence"/>
</dbReference>
<name>A0A852UWH3_9ACTN</name>
<dbReference type="InterPro" id="IPR003439">
    <property type="entry name" value="ABC_transporter-like_ATP-bd"/>
</dbReference>
<evidence type="ECO:0000256" key="4">
    <source>
        <dbReference type="ARBA" id="ARBA00022840"/>
    </source>
</evidence>
<dbReference type="GO" id="GO:0005524">
    <property type="term" value="F:ATP binding"/>
    <property type="evidence" value="ECO:0007669"/>
    <property type="project" value="UniProtKB-KW"/>
</dbReference>
<keyword evidence="4" id="KW-0067">ATP-binding</keyword>
<dbReference type="PROSITE" id="PS50893">
    <property type="entry name" value="ABC_TRANSPORTER_2"/>
    <property type="match status" value="1"/>
</dbReference>
<comment type="caution">
    <text evidence="7">The sequence shown here is derived from an EMBL/GenBank/DDBJ whole genome shotgun (WGS) entry which is preliminary data.</text>
</comment>
<proteinExistence type="inferred from homology"/>
<dbReference type="SUPFAM" id="SSF52540">
    <property type="entry name" value="P-loop containing nucleoside triphosphate hydrolases"/>
    <property type="match status" value="1"/>
</dbReference>
<feature type="region of interest" description="Disordered" evidence="5">
    <location>
        <begin position="200"/>
        <end position="241"/>
    </location>
</feature>
<dbReference type="RefSeq" id="WP_246423926.1">
    <property type="nucleotide sequence ID" value="NZ_JACCCO010000001.1"/>
</dbReference>
<comment type="similarity">
    <text evidence="1">Belongs to the ABC transporter superfamily.</text>
</comment>
<keyword evidence="3" id="KW-0547">Nucleotide-binding</keyword>
<dbReference type="PANTHER" id="PTHR42734:SF17">
    <property type="entry name" value="METAL TRANSPORT SYSTEM ATP-BINDING PROTEIN TM_0124-RELATED"/>
    <property type="match status" value="1"/>
</dbReference>
<dbReference type="InterPro" id="IPR003593">
    <property type="entry name" value="AAA+_ATPase"/>
</dbReference>
<sequence length="270" mass="28302">MRLSQVSFRYSRRGPWILEDVELTLRPGSVVEVTGRNGAGKSTLLRLLAGFVPPTRGSVSGRPRVVGYAPDVFPTGQPFTVSAYLAHMTRLRGASPAAAGDLARRLNAVHLLDLPLGDLSKGSAQKVGLIQSLLGPPDLLILDEPFAGLDERTRAELPAVIGEIAAHGGTVVVSDHQNQLREFPGADHCLVADRAVTVHSAGRPAEPDPGLGSGSDSGSGSGSEQDAGRAAGQGPATDRRAVIEVLVDPGEADEVEQKLRADGYTVRRTS</sequence>